<dbReference type="SMART" id="SM00028">
    <property type="entry name" value="TPR"/>
    <property type="match status" value="2"/>
</dbReference>
<evidence type="ECO:0000256" key="1">
    <source>
        <dbReference type="PROSITE-ProRule" id="PRU00339"/>
    </source>
</evidence>
<feature type="domain" description="Beta-lactamase-related" evidence="3">
    <location>
        <begin position="49"/>
        <end position="329"/>
    </location>
</feature>
<dbReference type="InterPro" id="IPR050491">
    <property type="entry name" value="AmpC-like"/>
</dbReference>
<dbReference type="EMBL" id="CP072110">
    <property type="protein sequence ID" value="QTH64056.1"/>
    <property type="molecule type" value="Genomic_DNA"/>
</dbReference>
<protein>
    <submittedName>
        <fullName evidence="4">Serine hydrolase</fullName>
    </submittedName>
</protein>
<reference evidence="4" key="1">
    <citation type="submission" date="2021-03" db="EMBL/GenBank/DDBJ databases">
        <title>Description of Psychrosphaera ytuae sp. nov. isolated from deep sea sediment of South China Sea.</title>
        <authorList>
            <person name="Zhang J."/>
            <person name="Xu X.-D."/>
        </authorList>
    </citation>
    <scope>NUCLEOTIDE SEQUENCE</scope>
    <source>
        <strain evidence="4">MTZ26</strain>
    </source>
</reference>
<sequence>MLRFILLLTCLYVSFNKVAHAQSSVPNQQDIINTAQDIASQYHQLGWFSGSILITKDNNEVFSAAYGYQNMNQAIPNSIQTRFNLGSIMKDFTKVLILQQVELGKLSLEDKLSQFDLGFQQDDAQHITIQHLLDHRSGLRDIFVAEYRQNPMVFDTLEKKLALLIDHPLLFVPGTERNYSNYGYVVLGIILEKVSGKPFGRLLQENIFDRAKMSSTTLTPIHDHQHQSTRYTYLYDSSLQYVGVNEHPGPDGGLESNVTDLHKFYRALFYSNTLLTNTLALNRQSFAMDGPHWGSYGGGRGISSAVEVDLTMGYQVVVLANSDNLIAERISGRILSFIKTGKYAPVRQLEKNFAYDFYQNQGRVKFKNQFQKAYKDNGYDRFIGRTLNELGMELLKTQSWDSAFDVFEYLVSLFPKAPQVYDSLAFAYLSKGDTEKAKRTFTKSLALKADFNSDYVKNNYGHRPLDKPGTENTFDVSGQ</sequence>
<dbReference type="InterPro" id="IPR001466">
    <property type="entry name" value="Beta-lactam-related"/>
</dbReference>
<dbReference type="PANTHER" id="PTHR46825:SF9">
    <property type="entry name" value="BETA-LACTAMASE-RELATED DOMAIN-CONTAINING PROTEIN"/>
    <property type="match status" value="1"/>
</dbReference>
<name>A0A975DBG8_9GAMM</name>
<evidence type="ECO:0000313" key="4">
    <source>
        <dbReference type="EMBL" id="QTH64056.1"/>
    </source>
</evidence>
<keyword evidence="4" id="KW-0378">Hydrolase</keyword>
<feature type="signal peptide" evidence="2">
    <location>
        <begin position="1"/>
        <end position="21"/>
    </location>
</feature>
<evidence type="ECO:0000259" key="3">
    <source>
        <dbReference type="Pfam" id="PF00144"/>
    </source>
</evidence>
<accession>A0A975DBG8</accession>
<dbReference type="RefSeq" id="WP_208832111.1">
    <property type="nucleotide sequence ID" value="NZ_CP072110.1"/>
</dbReference>
<keyword evidence="5" id="KW-1185">Reference proteome</keyword>
<dbReference type="Proteomes" id="UP000682739">
    <property type="component" value="Chromosome"/>
</dbReference>
<feature type="chain" id="PRO_5037339989" evidence="2">
    <location>
        <begin position="22"/>
        <end position="479"/>
    </location>
</feature>
<dbReference type="PROSITE" id="PS50005">
    <property type="entry name" value="TPR"/>
    <property type="match status" value="1"/>
</dbReference>
<dbReference type="KEGG" id="psym:J1N51_00750"/>
<feature type="repeat" description="TPR" evidence="1">
    <location>
        <begin position="418"/>
        <end position="451"/>
    </location>
</feature>
<dbReference type="Gene3D" id="1.25.40.10">
    <property type="entry name" value="Tetratricopeptide repeat domain"/>
    <property type="match status" value="1"/>
</dbReference>
<organism evidence="4 5">
    <name type="scientific">Psychrosphaera ytuae</name>
    <dbReference type="NCBI Taxonomy" id="2820710"/>
    <lineage>
        <taxon>Bacteria</taxon>
        <taxon>Pseudomonadati</taxon>
        <taxon>Pseudomonadota</taxon>
        <taxon>Gammaproteobacteria</taxon>
        <taxon>Alteromonadales</taxon>
        <taxon>Pseudoalteromonadaceae</taxon>
        <taxon>Psychrosphaera</taxon>
    </lineage>
</organism>
<dbReference type="InterPro" id="IPR012338">
    <property type="entry name" value="Beta-lactam/transpept-like"/>
</dbReference>
<keyword evidence="1" id="KW-0802">TPR repeat</keyword>
<dbReference type="PANTHER" id="PTHR46825">
    <property type="entry name" value="D-ALANYL-D-ALANINE-CARBOXYPEPTIDASE/ENDOPEPTIDASE AMPH"/>
    <property type="match status" value="1"/>
</dbReference>
<dbReference type="Pfam" id="PF00144">
    <property type="entry name" value="Beta-lactamase"/>
    <property type="match status" value="1"/>
</dbReference>
<keyword evidence="2" id="KW-0732">Signal</keyword>
<dbReference type="GO" id="GO:0016787">
    <property type="term" value="F:hydrolase activity"/>
    <property type="evidence" value="ECO:0007669"/>
    <property type="project" value="UniProtKB-KW"/>
</dbReference>
<dbReference type="InterPro" id="IPR019734">
    <property type="entry name" value="TPR_rpt"/>
</dbReference>
<dbReference type="InterPro" id="IPR011990">
    <property type="entry name" value="TPR-like_helical_dom_sf"/>
</dbReference>
<proteinExistence type="predicted"/>
<dbReference type="SUPFAM" id="SSF56601">
    <property type="entry name" value="beta-lactamase/transpeptidase-like"/>
    <property type="match status" value="1"/>
</dbReference>
<evidence type="ECO:0000256" key="2">
    <source>
        <dbReference type="SAM" id="SignalP"/>
    </source>
</evidence>
<dbReference type="AlphaFoldDB" id="A0A975DBG8"/>
<dbReference type="Gene3D" id="3.40.710.10">
    <property type="entry name" value="DD-peptidase/beta-lactamase superfamily"/>
    <property type="match status" value="1"/>
</dbReference>
<gene>
    <name evidence="4" type="ORF">J1N51_00750</name>
</gene>
<dbReference type="SUPFAM" id="SSF48452">
    <property type="entry name" value="TPR-like"/>
    <property type="match status" value="1"/>
</dbReference>
<evidence type="ECO:0000313" key="5">
    <source>
        <dbReference type="Proteomes" id="UP000682739"/>
    </source>
</evidence>